<feature type="domain" description="Major facilitator superfamily (MFS) profile" evidence="5">
    <location>
        <begin position="54"/>
        <end position="454"/>
    </location>
</feature>
<dbReference type="Gene3D" id="1.20.1250.20">
    <property type="entry name" value="MFS general substrate transporter like domains"/>
    <property type="match status" value="2"/>
</dbReference>
<gene>
    <name evidence="6" type="ORF">AWB72_04539</name>
</gene>
<sequence length="471" mass="49397">MREVQKRIGRDNIGAGLWHAQSIRHRASGDYILLAGQRDDALRAQRVDALNEHHRTAMNPRYALEGLNFFMADVQAGIGPFLGVFLQAHGWHPDAIGTVMTLGGIAGMLATSPAGALVDATHHKRGIIVIAGIMTTLASLVLWVSHSYWMVAASQIFTGVTGAALGPAVAGVTLGIVREKGFDRQFGRNQVANHAGNVVAAALSGWLGWRYGFGAVFVLAGLFGILTVISTLLIRRDAIDHDSARGIATSTSGEPDAGHEHASGFRVLLTCRPLLLLAASLAMFHLGNAAMLPLYGLAVVAAHQGDPNAFTAQTIVVAQLVMVVAACFANRLIQRIGYWGVILITFLALPVRGLVAAMFITAWGVWPVQALDGIGAGLQSVAVPALVVRLLQGTGRVNVGQGVVMTVQGIGAALSPALGGVLAQHFGYASAFLVLGAVSTGSLALWLFFGTALKKACGLHRDVTRDAPLST</sequence>
<feature type="transmembrane region" description="Helical" evidence="4">
    <location>
        <begin position="189"/>
        <end position="209"/>
    </location>
</feature>
<feature type="transmembrane region" description="Helical" evidence="4">
    <location>
        <begin position="215"/>
        <end position="234"/>
    </location>
</feature>
<organism evidence="6 7">
    <name type="scientific">Caballeronia concitans</name>
    <dbReference type="NCBI Taxonomy" id="1777133"/>
    <lineage>
        <taxon>Bacteria</taxon>
        <taxon>Pseudomonadati</taxon>
        <taxon>Pseudomonadota</taxon>
        <taxon>Betaproteobacteria</taxon>
        <taxon>Burkholderiales</taxon>
        <taxon>Burkholderiaceae</taxon>
        <taxon>Caballeronia</taxon>
    </lineage>
</organism>
<feature type="transmembrane region" description="Helical" evidence="4">
    <location>
        <begin position="336"/>
        <end position="361"/>
    </location>
</feature>
<proteinExistence type="predicted"/>
<feature type="transmembrane region" description="Helical" evidence="4">
    <location>
        <begin position="125"/>
        <end position="144"/>
    </location>
</feature>
<dbReference type="PANTHER" id="PTHR23539">
    <property type="entry name" value="MFS TRANSPORTER"/>
    <property type="match status" value="1"/>
</dbReference>
<dbReference type="EMBL" id="FCNV02000012">
    <property type="protein sequence ID" value="SAL43250.1"/>
    <property type="molecule type" value="Genomic_DNA"/>
</dbReference>
<name>A0A658R2H5_9BURK</name>
<feature type="transmembrane region" description="Helical" evidence="4">
    <location>
        <begin position="310"/>
        <end position="329"/>
    </location>
</feature>
<feature type="transmembrane region" description="Helical" evidence="4">
    <location>
        <begin position="373"/>
        <end position="391"/>
    </location>
</feature>
<dbReference type="Proteomes" id="UP000198263">
    <property type="component" value="Unassembled WGS sequence"/>
</dbReference>
<dbReference type="Pfam" id="PF07690">
    <property type="entry name" value="MFS_1"/>
    <property type="match status" value="1"/>
</dbReference>
<evidence type="ECO:0000313" key="6">
    <source>
        <dbReference type="EMBL" id="SAL43250.1"/>
    </source>
</evidence>
<evidence type="ECO:0000256" key="2">
    <source>
        <dbReference type="ARBA" id="ARBA00022989"/>
    </source>
</evidence>
<keyword evidence="7" id="KW-1185">Reference proteome</keyword>
<dbReference type="InterPro" id="IPR036259">
    <property type="entry name" value="MFS_trans_sf"/>
</dbReference>
<feature type="transmembrane region" description="Helical" evidence="4">
    <location>
        <begin position="67"/>
        <end position="89"/>
    </location>
</feature>
<comment type="caution">
    <text evidence="6">The sequence shown here is derived from an EMBL/GenBank/DDBJ whole genome shotgun (WGS) entry which is preliminary data.</text>
</comment>
<dbReference type="InterPro" id="IPR020846">
    <property type="entry name" value="MFS_dom"/>
</dbReference>
<keyword evidence="2 4" id="KW-1133">Transmembrane helix</keyword>
<evidence type="ECO:0000256" key="4">
    <source>
        <dbReference type="SAM" id="Phobius"/>
    </source>
</evidence>
<dbReference type="AlphaFoldDB" id="A0A658R2H5"/>
<keyword evidence="3 4" id="KW-0472">Membrane</keyword>
<evidence type="ECO:0000256" key="3">
    <source>
        <dbReference type="ARBA" id="ARBA00023136"/>
    </source>
</evidence>
<feature type="transmembrane region" description="Helical" evidence="4">
    <location>
        <begin position="274"/>
        <end position="298"/>
    </location>
</feature>
<dbReference type="GO" id="GO:0022857">
    <property type="term" value="F:transmembrane transporter activity"/>
    <property type="evidence" value="ECO:0007669"/>
    <property type="project" value="InterPro"/>
</dbReference>
<evidence type="ECO:0000313" key="7">
    <source>
        <dbReference type="Proteomes" id="UP000198263"/>
    </source>
</evidence>
<evidence type="ECO:0000256" key="1">
    <source>
        <dbReference type="ARBA" id="ARBA00022692"/>
    </source>
</evidence>
<feature type="transmembrane region" description="Helical" evidence="4">
    <location>
        <begin position="95"/>
        <end position="118"/>
    </location>
</feature>
<dbReference type="PANTHER" id="PTHR23539:SF1">
    <property type="entry name" value="MAJOR FACILITATOR SUPERFAMILY (MFS) PROFILE DOMAIN-CONTAINING PROTEIN"/>
    <property type="match status" value="1"/>
</dbReference>
<feature type="transmembrane region" description="Helical" evidence="4">
    <location>
        <begin position="156"/>
        <end position="177"/>
    </location>
</feature>
<accession>A0A658R2H5</accession>
<evidence type="ECO:0000259" key="5">
    <source>
        <dbReference type="PROSITE" id="PS50850"/>
    </source>
</evidence>
<feature type="transmembrane region" description="Helical" evidence="4">
    <location>
        <begin position="403"/>
        <end position="422"/>
    </location>
</feature>
<dbReference type="PROSITE" id="PS50850">
    <property type="entry name" value="MFS"/>
    <property type="match status" value="1"/>
</dbReference>
<keyword evidence="1 4" id="KW-0812">Transmembrane</keyword>
<reference evidence="6 7" key="1">
    <citation type="submission" date="2016-01" db="EMBL/GenBank/DDBJ databases">
        <authorList>
            <person name="Peeters C."/>
        </authorList>
    </citation>
    <scope>NUCLEOTIDE SEQUENCE [LARGE SCALE GENOMIC DNA]</scope>
    <source>
        <strain evidence="6">LMG 29315</strain>
    </source>
</reference>
<feature type="transmembrane region" description="Helical" evidence="4">
    <location>
        <begin position="428"/>
        <end position="449"/>
    </location>
</feature>
<protein>
    <submittedName>
        <fullName evidence="6">Major facilitator transporter</fullName>
    </submittedName>
</protein>
<dbReference type="SUPFAM" id="SSF103473">
    <property type="entry name" value="MFS general substrate transporter"/>
    <property type="match status" value="1"/>
</dbReference>
<dbReference type="InterPro" id="IPR011701">
    <property type="entry name" value="MFS"/>
</dbReference>